<dbReference type="AlphaFoldDB" id="A0A239AG99"/>
<gene>
    <name evidence="3" type="ORF">SAMN06265360_1409</name>
</gene>
<evidence type="ECO:0000313" key="4">
    <source>
        <dbReference type="Proteomes" id="UP000198348"/>
    </source>
</evidence>
<dbReference type="PANTHER" id="PTHR33371:SF4">
    <property type="entry name" value="INTERMEMBRANE PHOSPHOLIPID TRANSPORT SYSTEM BINDING PROTEIN MLAD"/>
    <property type="match status" value="1"/>
</dbReference>
<feature type="domain" description="Mce/MlaD" evidence="2">
    <location>
        <begin position="53"/>
        <end position="126"/>
    </location>
</feature>
<dbReference type="Pfam" id="PF02470">
    <property type="entry name" value="MlaD"/>
    <property type="match status" value="1"/>
</dbReference>
<dbReference type="OrthoDB" id="5242071at2"/>
<keyword evidence="1" id="KW-1133">Transmembrane helix</keyword>
<dbReference type="InterPro" id="IPR003399">
    <property type="entry name" value="Mce/MlaD"/>
</dbReference>
<evidence type="ECO:0000256" key="1">
    <source>
        <dbReference type="SAM" id="Phobius"/>
    </source>
</evidence>
<dbReference type="PANTHER" id="PTHR33371">
    <property type="entry name" value="INTERMEMBRANE PHOSPHOLIPID TRANSPORT SYSTEM BINDING PROTEIN MLAD-RELATED"/>
    <property type="match status" value="1"/>
</dbReference>
<sequence length="449" mass="48084">MKPTKNRPTGKLPVLRSRWRTPLGIGIVFLALAVIVLLAAVFKGSLVTLLRSGETITAEFSRNYQLHPADTAVKVAGLEEGVVTGVEETDQGTVKVSMKVDESALDALGPKPSAIVTPNTLLGGAYSVELRRGGGTGRFEGDFIPRARTQTPTELDRILESLPQPTRESARSVVKQLDETLASGGTDALRDLVADAPQTLRPAGDVLKAAQGRRPGVDLPRIVSNFHTAADVLSRHQGQLGDIVTSLRDTTAVLAERSQPLAAGIASLPATLRDTRTGLIDLRGALDKLNATADSFRPTARELEPLLGQLDPVLRQARPLLRDLRPLLRDARPLVEQLVPVTQRGTAVLNDVRGPVLQRVNGPIASTVMNTWHGTGPYKNSGRGMQADHKFYEELGYLAANVARASMVQDAQGSLISFQAGANTESLPGIPLTMPNLVEQMKKYAGGSR</sequence>
<name>A0A239AG99_9PSEU</name>
<protein>
    <submittedName>
        <fullName evidence="3">Phospholipid/cholesterol/gamma-HCH transport system substrate-binding protein</fullName>
    </submittedName>
</protein>
<keyword evidence="4" id="KW-1185">Reference proteome</keyword>
<reference evidence="3 4" key="1">
    <citation type="submission" date="2017-06" db="EMBL/GenBank/DDBJ databases">
        <authorList>
            <person name="Kim H.J."/>
            <person name="Triplett B.A."/>
        </authorList>
    </citation>
    <scope>NUCLEOTIDE SEQUENCE [LARGE SCALE GENOMIC DNA]</scope>
    <source>
        <strain evidence="3 4">DSM 45207</strain>
    </source>
</reference>
<feature type="transmembrane region" description="Helical" evidence="1">
    <location>
        <begin position="21"/>
        <end position="42"/>
    </location>
</feature>
<organism evidence="3 4">
    <name type="scientific">Haloechinothrix alba</name>
    <dbReference type="NCBI Taxonomy" id="664784"/>
    <lineage>
        <taxon>Bacteria</taxon>
        <taxon>Bacillati</taxon>
        <taxon>Actinomycetota</taxon>
        <taxon>Actinomycetes</taxon>
        <taxon>Pseudonocardiales</taxon>
        <taxon>Pseudonocardiaceae</taxon>
        <taxon>Haloechinothrix</taxon>
    </lineage>
</organism>
<dbReference type="RefSeq" id="WP_089303464.1">
    <property type="nucleotide sequence ID" value="NZ_FZNW01000040.1"/>
</dbReference>
<dbReference type="GO" id="GO:0005576">
    <property type="term" value="C:extracellular region"/>
    <property type="evidence" value="ECO:0007669"/>
    <property type="project" value="TreeGrafter"/>
</dbReference>
<dbReference type="Proteomes" id="UP000198348">
    <property type="component" value="Unassembled WGS sequence"/>
</dbReference>
<keyword evidence="1" id="KW-0812">Transmembrane</keyword>
<evidence type="ECO:0000313" key="3">
    <source>
        <dbReference type="EMBL" id="SNR94667.1"/>
    </source>
</evidence>
<proteinExistence type="predicted"/>
<dbReference type="EMBL" id="FZNW01000040">
    <property type="protein sequence ID" value="SNR94667.1"/>
    <property type="molecule type" value="Genomic_DNA"/>
</dbReference>
<accession>A0A239AG99</accession>
<keyword evidence="1" id="KW-0472">Membrane</keyword>
<dbReference type="InterPro" id="IPR052336">
    <property type="entry name" value="MlaD_Phospholipid_Transporter"/>
</dbReference>
<evidence type="ECO:0000259" key="2">
    <source>
        <dbReference type="Pfam" id="PF02470"/>
    </source>
</evidence>